<evidence type="ECO:0000256" key="1">
    <source>
        <dbReference type="SAM" id="Phobius"/>
    </source>
</evidence>
<sequence length="248" mass="27070">MGFIIDNQLIFLTLFFFAGCVGTAVLLRRRAGHRAWLIADLIWVVLGGLGALGAVLAGVYKADSGQINRQIDVAYAASAAFDRDAARFRLSYCEAPLSDQIVILCDKADFLAASTAENADLPLFIAITGDVSPLSSLRLFGGGEAAQEMMKMADAFDPEQFLVFTARNEETDKALQEIRSDHPQIAADFNILASSYEALIAQVAKLKDEWEFLQANAYILLIQIIALCLVSFAAPFRLGKSVVDIRDR</sequence>
<dbReference type="Proteomes" id="UP000428330">
    <property type="component" value="Chromosome"/>
</dbReference>
<keyword evidence="3" id="KW-1185">Reference proteome</keyword>
<dbReference type="RefSeq" id="WP_157705476.1">
    <property type="nucleotide sequence ID" value="NZ_CP034348.1"/>
</dbReference>
<evidence type="ECO:0008006" key="4">
    <source>
        <dbReference type="Google" id="ProtNLM"/>
    </source>
</evidence>
<organism evidence="2 3">
    <name type="scientific">Roseovarius faecimaris</name>
    <dbReference type="NCBI Taxonomy" id="2494550"/>
    <lineage>
        <taxon>Bacteria</taxon>
        <taxon>Pseudomonadati</taxon>
        <taxon>Pseudomonadota</taxon>
        <taxon>Alphaproteobacteria</taxon>
        <taxon>Rhodobacterales</taxon>
        <taxon>Roseobacteraceae</taxon>
        <taxon>Roseovarius</taxon>
    </lineage>
</organism>
<accession>A0A6I6IL05</accession>
<feature type="transmembrane region" description="Helical" evidence="1">
    <location>
        <begin position="215"/>
        <end position="234"/>
    </location>
</feature>
<keyword evidence="1" id="KW-0812">Transmembrane</keyword>
<evidence type="ECO:0000313" key="3">
    <source>
        <dbReference type="Proteomes" id="UP000428330"/>
    </source>
</evidence>
<dbReference type="EMBL" id="CP034348">
    <property type="protein sequence ID" value="QGX96972.1"/>
    <property type="molecule type" value="Genomic_DNA"/>
</dbReference>
<dbReference type="KEGG" id="rom:EI983_01260"/>
<proteinExistence type="predicted"/>
<name>A0A6I6IL05_9RHOB</name>
<protein>
    <recommendedName>
        <fullName evidence="4">DUF4239 domain-containing protein</fullName>
    </recommendedName>
</protein>
<evidence type="ECO:0000313" key="2">
    <source>
        <dbReference type="EMBL" id="QGX96972.1"/>
    </source>
</evidence>
<feature type="transmembrane region" description="Helical" evidence="1">
    <location>
        <begin position="35"/>
        <end position="60"/>
    </location>
</feature>
<keyword evidence="1" id="KW-1133">Transmembrane helix</keyword>
<feature type="transmembrane region" description="Helical" evidence="1">
    <location>
        <begin position="9"/>
        <end position="29"/>
    </location>
</feature>
<dbReference type="OrthoDB" id="7740537at2"/>
<dbReference type="AlphaFoldDB" id="A0A6I6IL05"/>
<keyword evidence="1" id="KW-0472">Membrane</keyword>
<reference evidence="3" key="1">
    <citation type="submission" date="2018-12" db="EMBL/GenBank/DDBJ databases">
        <title>Complete genome sequence of Roseovarius sp. MME-070.</title>
        <authorList>
            <person name="Nam Y.-D."/>
            <person name="Kang J."/>
            <person name="Chung W.-H."/>
            <person name="Park Y.S."/>
        </authorList>
    </citation>
    <scope>NUCLEOTIDE SEQUENCE [LARGE SCALE GENOMIC DNA]</scope>
    <source>
        <strain evidence="3">MME-070</strain>
    </source>
</reference>
<gene>
    <name evidence="2" type="ORF">EI983_01260</name>
</gene>